<dbReference type="InterPro" id="IPR000847">
    <property type="entry name" value="LysR_HTH_N"/>
</dbReference>
<dbReference type="Pfam" id="PF03466">
    <property type="entry name" value="LysR_substrate"/>
    <property type="match status" value="1"/>
</dbReference>
<name>A0ABQ0J2C0_GLUTH</name>
<dbReference type="CDD" id="cd08422">
    <property type="entry name" value="PBP2_CrgA_like"/>
    <property type="match status" value="1"/>
</dbReference>
<reference evidence="6 7" key="1">
    <citation type="submission" date="2013-08" db="EMBL/GenBank/DDBJ databases">
        <title>Gluconobacter thailandicus NBRC 3257 whole genome sequence.</title>
        <authorList>
            <person name="Matsutani M."/>
            <person name="Yakushi T."/>
            <person name="Matsushita K."/>
        </authorList>
    </citation>
    <scope>NUCLEOTIDE SEQUENCE [LARGE SCALE GENOMIC DNA]</scope>
    <source>
        <strain evidence="6 7">NBRC 3257</strain>
    </source>
</reference>
<sequence length="301" mass="33502">MAYDGRLLAGLTVFMAVIEAGSMSRAAETLHMTPSGVGRAIARLETRLGVRLLDRTTRTLRMSDEGRRFCERVGPHLAGIEEAALDVACARQCVSGRLRVNVDPFISRLILARGLADFLADYHALRLELVMRDHVGDLIADGFDMALRFGPPPGGNFTARKMLETRILTVAAPSYLKKHGKLEHPRDLMSHECIDYRDPITGRPFNWEFRRGGEVFPISPPARLMVSDVESMLEACLAGVGIAQVMALGTEKLLQSSRLIDIFTDWPDETFPLFAIYPSRRHRAAKVQAFTDFCLRLFGSV</sequence>
<protein>
    <submittedName>
        <fullName evidence="6">LysR family transcriptional regulator</fullName>
    </submittedName>
</protein>
<dbReference type="EMBL" id="BASM01000042">
    <property type="protein sequence ID" value="GAD28083.1"/>
    <property type="molecule type" value="Genomic_DNA"/>
</dbReference>
<dbReference type="InterPro" id="IPR036390">
    <property type="entry name" value="WH_DNA-bd_sf"/>
</dbReference>
<dbReference type="InterPro" id="IPR058163">
    <property type="entry name" value="LysR-type_TF_proteobact-type"/>
</dbReference>
<dbReference type="RefSeq" id="WP_007283937.1">
    <property type="nucleotide sequence ID" value="NZ_BASM01000042.1"/>
</dbReference>
<proteinExistence type="inferred from homology"/>
<dbReference type="SUPFAM" id="SSF53850">
    <property type="entry name" value="Periplasmic binding protein-like II"/>
    <property type="match status" value="1"/>
</dbReference>
<evidence type="ECO:0000256" key="1">
    <source>
        <dbReference type="ARBA" id="ARBA00009437"/>
    </source>
</evidence>
<organism evidence="6 7">
    <name type="scientific">Gluconobacter thailandicus NBRC 3257</name>
    <dbReference type="NCBI Taxonomy" id="1381097"/>
    <lineage>
        <taxon>Bacteria</taxon>
        <taxon>Pseudomonadati</taxon>
        <taxon>Pseudomonadota</taxon>
        <taxon>Alphaproteobacteria</taxon>
        <taxon>Acetobacterales</taxon>
        <taxon>Acetobacteraceae</taxon>
        <taxon>Gluconobacter</taxon>
    </lineage>
</organism>
<accession>A0ABQ0J2C0</accession>
<dbReference type="Pfam" id="PF00126">
    <property type="entry name" value="HTH_1"/>
    <property type="match status" value="1"/>
</dbReference>
<evidence type="ECO:0000256" key="4">
    <source>
        <dbReference type="ARBA" id="ARBA00023163"/>
    </source>
</evidence>
<evidence type="ECO:0000256" key="3">
    <source>
        <dbReference type="ARBA" id="ARBA00023125"/>
    </source>
</evidence>
<comment type="similarity">
    <text evidence="1">Belongs to the LysR transcriptional regulatory family.</text>
</comment>
<comment type="caution">
    <text evidence="6">The sequence shown here is derived from an EMBL/GenBank/DDBJ whole genome shotgun (WGS) entry which is preliminary data.</text>
</comment>
<feature type="domain" description="HTH lysR-type" evidence="5">
    <location>
        <begin position="6"/>
        <end position="63"/>
    </location>
</feature>
<dbReference type="PANTHER" id="PTHR30537">
    <property type="entry name" value="HTH-TYPE TRANSCRIPTIONAL REGULATOR"/>
    <property type="match status" value="1"/>
</dbReference>
<evidence type="ECO:0000313" key="7">
    <source>
        <dbReference type="Proteomes" id="UP000018209"/>
    </source>
</evidence>
<dbReference type="Gene3D" id="1.10.10.10">
    <property type="entry name" value="Winged helix-like DNA-binding domain superfamily/Winged helix DNA-binding domain"/>
    <property type="match status" value="1"/>
</dbReference>
<dbReference type="SUPFAM" id="SSF46785">
    <property type="entry name" value="Winged helix' DNA-binding domain"/>
    <property type="match status" value="1"/>
</dbReference>
<evidence type="ECO:0000256" key="2">
    <source>
        <dbReference type="ARBA" id="ARBA00023015"/>
    </source>
</evidence>
<gene>
    <name evidence="6" type="ORF">NBRC3257_3082</name>
</gene>
<keyword evidence="7" id="KW-1185">Reference proteome</keyword>
<evidence type="ECO:0000313" key="6">
    <source>
        <dbReference type="EMBL" id="GAD28083.1"/>
    </source>
</evidence>
<dbReference type="PROSITE" id="PS50931">
    <property type="entry name" value="HTH_LYSR"/>
    <property type="match status" value="1"/>
</dbReference>
<evidence type="ECO:0000259" key="5">
    <source>
        <dbReference type="PROSITE" id="PS50931"/>
    </source>
</evidence>
<dbReference type="Proteomes" id="UP000018209">
    <property type="component" value="Unassembled WGS sequence"/>
</dbReference>
<keyword evidence="3" id="KW-0238">DNA-binding</keyword>
<dbReference type="InterPro" id="IPR036388">
    <property type="entry name" value="WH-like_DNA-bd_sf"/>
</dbReference>
<dbReference type="InterPro" id="IPR005119">
    <property type="entry name" value="LysR_subst-bd"/>
</dbReference>
<dbReference type="PANTHER" id="PTHR30537:SF5">
    <property type="entry name" value="HTH-TYPE TRANSCRIPTIONAL ACTIVATOR TTDR-RELATED"/>
    <property type="match status" value="1"/>
</dbReference>
<dbReference type="Gene3D" id="3.40.190.290">
    <property type="match status" value="1"/>
</dbReference>
<keyword evidence="2" id="KW-0805">Transcription regulation</keyword>
<keyword evidence="4" id="KW-0804">Transcription</keyword>